<comment type="caution">
    <text evidence="4">The sequence shown here is derived from an EMBL/GenBank/DDBJ whole genome shotgun (WGS) entry which is preliminary data.</text>
</comment>
<feature type="transmembrane region" description="Helical" evidence="2">
    <location>
        <begin position="65"/>
        <end position="83"/>
    </location>
</feature>
<keyword evidence="5" id="KW-1185">Reference proteome</keyword>
<sequence>MDDGGTSSTRALQLHNVLHIISINDEVRFLWRKAKTRSTYYFFLNRYLAAFGDVVITIFQFTAVPISLLLLINQCIVCILLALRIYALYGLDKRVYVGMMAAGAFLLAISCWALIRKGGDPDVKAVGCHIAIPPQLCVVFPPSPLSHQAIPWEALLVFDVLIFVALSHKTLQRRRESPMMWRRHPPILTLLIRDGMIMALLNLANILTFYVSAPPVVVLRADDMSVTLMSRLMLNLHAVDQTGIFSTTSRLDNSNPPYAGDDDRDGIELDTLRTQDLQRSAHAPGAAEP</sequence>
<dbReference type="Proteomes" id="UP001215280">
    <property type="component" value="Unassembled WGS sequence"/>
</dbReference>
<dbReference type="InterPro" id="IPR045340">
    <property type="entry name" value="DUF6533"/>
</dbReference>
<dbReference type="AlphaFoldDB" id="A0AAD7IVS9"/>
<feature type="region of interest" description="Disordered" evidence="1">
    <location>
        <begin position="248"/>
        <end position="267"/>
    </location>
</feature>
<organism evidence="4 5">
    <name type="scientific">Mycena maculata</name>
    <dbReference type="NCBI Taxonomy" id="230809"/>
    <lineage>
        <taxon>Eukaryota</taxon>
        <taxon>Fungi</taxon>
        <taxon>Dikarya</taxon>
        <taxon>Basidiomycota</taxon>
        <taxon>Agaricomycotina</taxon>
        <taxon>Agaricomycetes</taxon>
        <taxon>Agaricomycetidae</taxon>
        <taxon>Agaricales</taxon>
        <taxon>Marasmiineae</taxon>
        <taxon>Mycenaceae</taxon>
        <taxon>Mycena</taxon>
    </lineage>
</organism>
<accession>A0AAD7IVS9</accession>
<evidence type="ECO:0000313" key="4">
    <source>
        <dbReference type="EMBL" id="KAJ7751489.1"/>
    </source>
</evidence>
<dbReference type="Pfam" id="PF20151">
    <property type="entry name" value="DUF6533"/>
    <property type="match status" value="1"/>
</dbReference>
<keyword evidence="2" id="KW-0472">Membrane</keyword>
<evidence type="ECO:0000256" key="2">
    <source>
        <dbReference type="SAM" id="Phobius"/>
    </source>
</evidence>
<keyword evidence="2" id="KW-0812">Transmembrane</keyword>
<feature type="transmembrane region" description="Helical" evidence="2">
    <location>
        <begin position="149"/>
        <end position="166"/>
    </location>
</feature>
<gene>
    <name evidence="4" type="ORF">DFH07DRAFT_826233</name>
</gene>
<dbReference type="EMBL" id="JARJLG010000078">
    <property type="protein sequence ID" value="KAJ7751489.1"/>
    <property type="molecule type" value="Genomic_DNA"/>
</dbReference>
<feature type="transmembrane region" description="Helical" evidence="2">
    <location>
        <begin position="40"/>
        <end position="59"/>
    </location>
</feature>
<proteinExistence type="predicted"/>
<evidence type="ECO:0000313" key="5">
    <source>
        <dbReference type="Proteomes" id="UP001215280"/>
    </source>
</evidence>
<evidence type="ECO:0000259" key="3">
    <source>
        <dbReference type="Pfam" id="PF20151"/>
    </source>
</evidence>
<name>A0AAD7IVS9_9AGAR</name>
<protein>
    <recommendedName>
        <fullName evidence="3">DUF6533 domain-containing protein</fullName>
    </recommendedName>
</protein>
<feature type="transmembrane region" description="Helical" evidence="2">
    <location>
        <begin position="187"/>
        <end position="211"/>
    </location>
</feature>
<evidence type="ECO:0000256" key="1">
    <source>
        <dbReference type="SAM" id="MobiDB-lite"/>
    </source>
</evidence>
<feature type="transmembrane region" description="Helical" evidence="2">
    <location>
        <begin position="95"/>
        <end position="115"/>
    </location>
</feature>
<feature type="domain" description="DUF6533" evidence="3">
    <location>
        <begin position="19"/>
        <end position="49"/>
    </location>
</feature>
<keyword evidence="2" id="KW-1133">Transmembrane helix</keyword>
<reference evidence="4" key="1">
    <citation type="submission" date="2023-03" db="EMBL/GenBank/DDBJ databases">
        <title>Massive genome expansion in bonnet fungi (Mycena s.s.) driven by repeated elements and novel gene families across ecological guilds.</title>
        <authorList>
            <consortium name="Lawrence Berkeley National Laboratory"/>
            <person name="Harder C.B."/>
            <person name="Miyauchi S."/>
            <person name="Viragh M."/>
            <person name="Kuo A."/>
            <person name="Thoen E."/>
            <person name="Andreopoulos B."/>
            <person name="Lu D."/>
            <person name="Skrede I."/>
            <person name="Drula E."/>
            <person name="Henrissat B."/>
            <person name="Morin E."/>
            <person name="Kohler A."/>
            <person name="Barry K."/>
            <person name="LaButti K."/>
            <person name="Morin E."/>
            <person name="Salamov A."/>
            <person name="Lipzen A."/>
            <person name="Mereny Z."/>
            <person name="Hegedus B."/>
            <person name="Baldrian P."/>
            <person name="Stursova M."/>
            <person name="Weitz H."/>
            <person name="Taylor A."/>
            <person name="Grigoriev I.V."/>
            <person name="Nagy L.G."/>
            <person name="Martin F."/>
            <person name="Kauserud H."/>
        </authorList>
    </citation>
    <scope>NUCLEOTIDE SEQUENCE</scope>
    <source>
        <strain evidence="4">CBHHK188m</strain>
    </source>
</reference>